<proteinExistence type="predicted"/>
<keyword evidence="5" id="KW-0238">DNA-binding</keyword>
<evidence type="ECO:0000313" key="11">
    <source>
        <dbReference type="EnsemblPlants" id="EMT30449"/>
    </source>
</evidence>
<accession>M8C838</accession>
<dbReference type="FunFam" id="1.10.10.60:FF:000007">
    <property type="entry name" value="Two-component response regulator"/>
    <property type="match status" value="1"/>
</dbReference>
<feature type="region of interest" description="Disordered" evidence="10">
    <location>
        <begin position="491"/>
        <end position="511"/>
    </location>
</feature>
<comment type="subcellular location">
    <subcellularLocation>
        <location evidence="1">Nucleus</location>
    </subcellularLocation>
</comment>
<evidence type="ECO:0000256" key="8">
    <source>
        <dbReference type="ARBA" id="ARBA00023242"/>
    </source>
</evidence>
<dbReference type="SUPFAM" id="SSF52172">
    <property type="entry name" value="CheY-like"/>
    <property type="match status" value="1"/>
</dbReference>
<dbReference type="GO" id="GO:0009736">
    <property type="term" value="P:cytokinin-activated signaling pathway"/>
    <property type="evidence" value="ECO:0007669"/>
    <property type="project" value="InterPro"/>
</dbReference>
<dbReference type="PANTHER" id="PTHR43874:SF189">
    <property type="entry name" value="RESPONSE REGULATORY DOMAIN-CONTAINING PROTEIN"/>
    <property type="match status" value="1"/>
</dbReference>
<evidence type="ECO:0000256" key="9">
    <source>
        <dbReference type="PROSITE-ProRule" id="PRU00169"/>
    </source>
</evidence>
<dbReference type="PANTHER" id="PTHR43874">
    <property type="entry name" value="TWO-COMPONENT RESPONSE REGULATOR"/>
    <property type="match status" value="1"/>
</dbReference>
<dbReference type="InterPro" id="IPR011006">
    <property type="entry name" value="CheY-like_superfamily"/>
</dbReference>
<evidence type="ECO:0000256" key="2">
    <source>
        <dbReference type="ARBA" id="ARBA00022553"/>
    </source>
</evidence>
<protein>
    <submittedName>
        <fullName evidence="11">Two-component response regulator ARR10</fullName>
    </submittedName>
</protein>
<evidence type="ECO:0000256" key="4">
    <source>
        <dbReference type="ARBA" id="ARBA00023015"/>
    </source>
</evidence>
<dbReference type="PROSITE" id="PS51294">
    <property type="entry name" value="HTH_MYB"/>
    <property type="match status" value="1"/>
</dbReference>
<evidence type="ECO:0000256" key="10">
    <source>
        <dbReference type="SAM" id="MobiDB-lite"/>
    </source>
</evidence>
<evidence type="ECO:0000256" key="6">
    <source>
        <dbReference type="ARBA" id="ARBA00023159"/>
    </source>
</evidence>
<dbReference type="GO" id="GO:0005634">
    <property type="term" value="C:nucleus"/>
    <property type="evidence" value="ECO:0007669"/>
    <property type="project" value="UniProtKB-SubCell"/>
</dbReference>
<keyword evidence="3" id="KW-0902">Two-component regulatory system</keyword>
<dbReference type="Gene3D" id="3.40.50.2300">
    <property type="match status" value="1"/>
</dbReference>
<dbReference type="Pfam" id="PF00249">
    <property type="entry name" value="Myb_DNA-binding"/>
    <property type="match status" value="1"/>
</dbReference>
<keyword evidence="4" id="KW-0805">Transcription regulation</keyword>
<reference evidence="11" key="1">
    <citation type="submission" date="2015-06" db="UniProtKB">
        <authorList>
            <consortium name="EnsemblPlants"/>
        </authorList>
    </citation>
    <scope>IDENTIFICATION</scope>
</reference>
<feature type="region of interest" description="Disordered" evidence="10">
    <location>
        <begin position="631"/>
        <end position="650"/>
    </location>
</feature>
<sequence length="650" mass="71697">MKGITHGACDYLVKPVCTNELKNIWQHVERRRNFEAKTHINNNNNNDHDDDRVQPRTAATSKDSGNKGNEGYDSNENQEITHVSTTWKKPRVVWTTELQNKFLEAIDQIGLDKAVPKKILELMKVDYLTRDSIASHLQKYRLHLRRVKPNPVGDASERHNSSYNNMNNQGSFMRNHEHEIWCMSSGLLSPNNFSAMGHLAQPANTQRNSCMGSFIHDGRMYKYVAPKLSDAGTFAGSIDPPANLYNNIPNETTLDEFPSYSFGDSYAGCMRGKLVETNKGKFPDPSYNSATHATLTGVLHRGIISPISSNVNVEVQNEMATVIRNATSMAGFNEQIVPKNAPSNQSFVGMLNACGSRPVSSSEMVKGGSSSISVDGFSERMAPFNVAKNTSSVGMMLNENTAPGNGRISMTHTDMANSGRTISTLSNHQTENVVAITDKLDGGDAVSNHPMQVGTIGQHALNDQFNDIKDFSWDDLFLNPLDAIISSIAPASGENNKNKTKTGPQTDMLTFDNGMKTKIGRFVEGNENRKGTKQQTSISSTTVMDGKTASKMLRVGKEQFDLVITDVRMPGMDGFKPRAHPPRDGYQEEGRRFGDEVDLITNWLSLTPNRGSAAYLYPGPTAAVQHLTPVDCGGDEDRDSEMPHHPTRYE</sequence>
<dbReference type="InterPro" id="IPR006447">
    <property type="entry name" value="Myb_dom_plants"/>
</dbReference>
<feature type="region of interest" description="Disordered" evidence="10">
    <location>
        <begin position="37"/>
        <end position="82"/>
    </location>
</feature>
<keyword evidence="2" id="KW-0597">Phosphoprotein</keyword>
<dbReference type="EnsemblPlants" id="EMT30449">
    <property type="protein sequence ID" value="EMT30449"/>
    <property type="gene ID" value="F775_03300"/>
</dbReference>
<dbReference type="InterPro" id="IPR009057">
    <property type="entry name" value="Homeodomain-like_sf"/>
</dbReference>
<dbReference type="NCBIfam" id="TIGR01557">
    <property type="entry name" value="myb_SHAQKYF"/>
    <property type="match status" value="1"/>
</dbReference>
<keyword evidence="8" id="KW-0539">Nucleus</keyword>
<dbReference type="InterPro" id="IPR001789">
    <property type="entry name" value="Sig_transdc_resp-reg_receiver"/>
</dbReference>
<dbReference type="SUPFAM" id="SSF46689">
    <property type="entry name" value="Homeodomain-like"/>
    <property type="match status" value="1"/>
</dbReference>
<organism evidence="11">
    <name type="scientific">Aegilops tauschii</name>
    <name type="common">Tausch's goatgrass</name>
    <name type="synonym">Aegilops squarrosa</name>
    <dbReference type="NCBI Taxonomy" id="37682"/>
    <lineage>
        <taxon>Eukaryota</taxon>
        <taxon>Viridiplantae</taxon>
        <taxon>Streptophyta</taxon>
        <taxon>Embryophyta</taxon>
        <taxon>Tracheophyta</taxon>
        <taxon>Spermatophyta</taxon>
        <taxon>Magnoliopsida</taxon>
        <taxon>Liliopsida</taxon>
        <taxon>Poales</taxon>
        <taxon>Poaceae</taxon>
        <taxon>BOP clade</taxon>
        <taxon>Pooideae</taxon>
        <taxon>Triticodae</taxon>
        <taxon>Triticeae</taxon>
        <taxon>Triticinae</taxon>
        <taxon>Aegilops</taxon>
    </lineage>
</organism>
<dbReference type="Gene3D" id="1.10.10.60">
    <property type="entry name" value="Homeodomain-like"/>
    <property type="match status" value="1"/>
</dbReference>
<dbReference type="GO" id="GO:0000160">
    <property type="term" value="P:phosphorelay signal transduction system"/>
    <property type="evidence" value="ECO:0007669"/>
    <property type="project" value="UniProtKB-KW"/>
</dbReference>
<evidence type="ECO:0000256" key="3">
    <source>
        <dbReference type="ARBA" id="ARBA00023012"/>
    </source>
</evidence>
<feature type="compositionally biased region" description="Basic and acidic residues" evidence="10">
    <location>
        <begin position="640"/>
        <end position="650"/>
    </location>
</feature>
<dbReference type="InterPro" id="IPR017930">
    <property type="entry name" value="Myb_dom"/>
</dbReference>
<keyword evidence="6" id="KW-0010">Activator</keyword>
<comment type="caution">
    <text evidence="9">Lacks conserved residue(s) required for the propagation of feature annotation.</text>
</comment>
<evidence type="ECO:0000256" key="7">
    <source>
        <dbReference type="ARBA" id="ARBA00023163"/>
    </source>
</evidence>
<evidence type="ECO:0000256" key="5">
    <source>
        <dbReference type="ARBA" id="ARBA00023125"/>
    </source>
</evidence>
<name>M8C838_AEGTA</name>
<dbReference type="GO" id="GO:0003677">
    <property type="term" value="F:DNA binding"/>
    <property type="evidence" value="ECO:0007669"/>
    <property type="project" value="UniProtKB-KW"/>
</dbReference>
<dbReference type="AlphaFoldDB" id="M8C838"/>
<evidence type="ECO:0000256" key="1">
    <source>
        <dbReference type="ARBA" id="ARBA00004123"/>
    </source>
</evidence>
<dbReference type="InterPro" id="IPR045279">
    <property type="entry name" value="ARR-like"/>
</dbReference>
<dbReference type="PROSITE" id="PS50110">
    <property type="entry name" value="RESPONSE_REGULATORY"/>
    <property type="match status" value="1"/>
</dbReference>
<dbReference type="InterPro" id="IPR001005">
    <property type="entry name" value="SANT/Myb"/>
</dbReference>
<feature type="compositionally biased region" description="Polar residues" evidence="10">
    <location>
        <begin position="57"/>
        <end position="82"/>
    </location>
</feature>
<keyword evidence="7" id="KW-0804">Transcription</keyword>